<evidence type="ECO:0000313" key="15">
    <source>
        <dbReference type="RefSeq" id="XP_011202093.1"/>
    </source>
</evidence>
<evidence type="ECO:0000256" key="9">
    <source>
        <dbReference type="ARBA" id="ARBA00023157"/>
    </source>
</evidence>
<evidence type="ECO:0000259" key="12">
    <source>
        <dbReference type="Pfam" id="PF06747"/>
    </source>
</evidence>
<reference evidence="15" key="2">
    <citation type="submission" date="2025-04" db="UniProtKB">
        <authorList>
            <consortium name="RefSeq"/>
        </authorList>
    </citation>
    <scope>IDENTIFICATION</scope>
    <source>
        <strain evidence="15">Punador</strain>
    </source>
</reference>
<feature type="domain" description="CHCH" evidence="12">
    <location>
        <begin position="80"/>
        <end position="115"/>
    </location>
</feature>
<keyword evidence="7 10" id="KW-0249">Electron transport</keyword>
<dbReference type="InterPro" id="IPR016680">
    <property type="entry name" value="NDUFA8"/>
</dbReference>
<keyword evidence="9" id="KW-1015">Disulfide bond</keyword>
<evidence type="ECO:0000256" key="5">
    <source>
        <dbReference type="ARBA" id="ARBA00022660"/>
    </source>
</evidence>
<evidence type="ECO:0000256" key="8">
    <source>
        <dbReference type="ARBA" id="ARBA00023128"/>
    </source>
</evidence>
<name>A0A034WP91_BACDO</name>
<evidence type="ECO:0000256" key="3">
    <source>
        <dbReference type="ARBA" id="ARBA00016384"/>
    </source>
</evidence>
<feature type="region of interest" description="Disordered" evidence="11">
    <location>
        <begin position="137"/>
        <end position="175"/>
    </location>
</feature>
<evidence type="ECO:0000256" key="1">
    <source>
        <dbReference type="ARBA" id="ARBA00003195"/>
    </source>
</evidence>
<dbReference type="EMBL" id="GAKP01002942">
    <property type="protein sequence ID" value="JAC56010.1"/>
    <property type="molecule type" value="Transcribed_RNA"/>
</dbReference>
<evidence type="ECO:0000256" key="4">
    <source>
        <dbReference type="ARBA" id="ARBA00022448"/>
    </source>
</evidence>
<protein>
    <recommendedName>
        <fullName evidence="3 10">NADH dehydrogenase [ubiquinone] 1 alpha subcomplex subunit 8</fullName>
    </recommendedName>
</protein>
<comment type="function">
    <text evidence="1 10">Accessory subunit of the mitochondrial membrane respiratory chain NADH dehydrogenase (Complex I), that is believed not to be involved in catalysis. Complex I functions in the transfer of electrons from NADH to the respiratory chain. The immediate electron acceptor for the enzyme is believed to be ubiquinone.</text>
</comment>
<dbReference type="PANTHER" id="PTHR13344">
    <property type="entry name" value="NADH-UBIQUINONE OXIDOREDUCTASE"/>
    <property type="match status" value="1"/>
</dbReference>
<dbReference type="GeneID" id="105225368"/>
<dbReference type="AlphaFoldDB" id="A0A034WP91"/>
<dbReference type="PROSITE" id="PS51808">
    <property type="entry name" value="CHCH"/>
    <property type="match status" value="1"/>
</dbReference>
<proteinExistence type="inferred from homology"/>
<gene>
    <name evidence="13" type="primary">NDUA8</name>
    <name evidence="15" type="synonym">LOC105225368</name>
</gene>
<evidence type="ECO:0000256" key="2">
    <source>
        <dbReference type="ARBA" id="ARBA00010705"/>
    </source>
</evidence>
<dbReference type="RefSeq" id="XP_011202093.1">
    <property type="nucleotide sequence ID" value="XM_011203791.3"/>
</dbReference>
<keyword evidence="13" id="KW-0830">Ubiquinone</keyword>
<dbReference type="PIRSF" id="PIRSF017016">
    <property type="entry name" value="NDUA8"/>
    <property type="match status" value="1"/>
</dbReference>
<accession>A0A034WP91</accession>
<sequence length="175" mass="19822">MVITNDITLPTDEELTVQELNLSTSALRAGAFHLGKHCENQNNEFMLCRQELDDPRACINEGKAVTSCALDFFRKVKKTCHEEFLQYATCLDKSSGNMAFGHCRKTQGVFDKCVSDNLGIDRPEYGYFTRAKIHSTEREAPPKAIKKEYPDATPGLPDDYPKPPAKYGSRFHWLE</sequence>
<dbReference type="KEGG" id="bdr:105225368"/>
<keyword evidence="4 10" id="KW-0813">Transport</keyword>
<dbReference type="GO" id="GO:0006120">
    <property type="term" value="P:mitochondrial electron transport, NADH to ubiquinone"/>
    <property type="evidence" value="ECO:0007669"/>
    <property type="project" value="InterPro"/>
</dbReference>
<organism evidence="13">
    <name type="scientific">Bactrocera dorsalis</name>
    <name type="common">Oriental fruit fly</name>
    <name type="synonym">Dacus dorsalis</name>
    <dbReference type="NCBI Taxonomy" id="27457"/>
    <lineage>
        <taxon>Eukaryota</taxon>
        <taxon>Metazoa</taxon>
        <taxon>Ecdysozoa</taxon>
        <taxon>Arthropoda</taxon>
        <taxon>Hexapoda</taxon>
        <taxon>Insecta</taxon>
        <taxon>Pterygota</taxon>
        <taxon>Neoptera</taxon>
        <taxon>Endopterygota</taxon>
        <taxon>Diptera</taxon>
        <taxon>Brachycera</taxon>
        <taxon>Muscomorpha</taxon>
        <taxon>Tephritoidea</taxon>
        <taxon>Tephritidae</taxon>
        <taxon>Bactrocera</taxon>
        <taxon>Bactrocera</taxon>
    </lineage>
</organism>
<dbReference type="CTD" id="37946"/>
<dbReference type="Pfam" id="PF06747">
    <property type="entry name" value="CHCH"/>
    <property type="match status" value="1"/>
</dbReference>
<keyword evidence="6" id="KW-0677">Repeat</keyword>
<evidence type="ECO:0000313" key="13">
    <source>
        <dbReference type="EMBL" id="JAC56010.1"/>
    </source>
</evidence>
<keyword evidence="14" id="KW-1185">Reference proteome</keyword>
<dbReference type="Proteomes" id="UP001652620">
    <property type="component" value="Chromosome 3"/>
</dbReference>
<keyword evidence="5 10" id="KW-0679">Respiratory chain</keyword>
<dbReference type="InterPro" id="IPR010625">
    <property type="entry name" value="CHCH"/>
</dbReference>
<comment type="subcellular location">
    <subcellularLocation>
        <location evidence="10">Mitochondrion inner membrane</location>
    </subcellularLocation>
</comment>
<dbReference type="OrthoDB" id="276296at2759"/>
<evidence type="ECO:0000256" key="10">
    <source>
        <dbReference type="PIRNR" id="PIRNR017016"/>
    </source>
</evidence>
<evidence type="ECO:0000256" key="11">
    <source>
        <dbReference type="SAM" id="MobiDB-lite"/>
    </source>
</evidence>
<dbReference type="OMA" id="FRTHWQC"/>
<dbReference type="PANTHER" id="PTHR13344:SF0">
    <property type="entry name" value="NADH DEHYDROGENASE [UBIQUINONE] 1 ALPHA SUBCOMPLEX SUBUNIT 8"/>
    <property type="match status" value="1"/>
</dbReference>
<comment type="similarity">
    <text evidence="2 10">Belongs to the complex I NDUFA8 subunit family.</text>
</comment>
<dbReference type="GO" id="GO:0005743">
    <property type="term" value="C:mitochondrial inner membrane"/>
    <property type="evidence" value="ECO:0007669"/>
    <property type="project" value="UniProtKB-SubCell"/>
</dbReference>
<feature type="compositionally biased region" description="Basic and acidic residues" evidence="11">
    <location>
        <begin position="137"/>
        <end position="150"/>
    </location>
</feature>
<keyword evidence="8 10" id="KW-0496">Mitochondrion</keyword>
<evidence type="ECO:0000256" key="6">
    <source>
        <dbReference type="ARBA" id="ARBA00022737"/>
    </source>
</evidence>
<keyword evidence="10" id="KW-0472">Membrane</keyword>
<keyword evidence="10" id="KW-0999">Mitochondrion inner membrane</keyword>
<reference evidence="13" key="1">
    <citation type="journal article" date="2014" name="BMC Genomics">
        <title>Characterizing the developmental transcriptome of the oriental fruit fly, Bactrocera dorsalis (Diptera: Tephritidae) through comparative genomic analysis with Drosophila melanogaster utilizing modENCODE datasets.</title>
        <authorList>
            <person name="Geib S.M."/>
            <person name="Calla B."/>
            <person name="Hall B."/>
            <person name="Hou S."/>
            <person name="Manoukis N.C."/>
        </authorList>
    </citation>
    <scope>NUCLEOTIDE SEQUENCE</scope>
    <source>
        <strain evidence="13">Punador</strain>
    </source>
</reference>
<evidence type="ECO:0000313" key="14">
    <source>
        <dbReference type="Proteomes" id="UP001652620"/>
    </source>
</evidence>
<evidence type="ECO:0000256" key="7">
    <source>
        <dbReference type="ARBA" id="ARBA00022982"/>
    </source>
</evidence>